<dbReference type="EMBL" id="GBRH01159563">
    <property type="protein sequence ID" value="JAE38333.1"/>
    <property type="molecule type" value="Transcribed_RNA"/>
</dbReference>
<proteinExistence type="predicted"/>
<sequence>MIPITCVITSMEIGRRERKTDADFFAIIYVR</sequence>
<dbReference type="AlphaFoldDB" id="A0A0A9HZH9"/>
<accession>A0A0A9HZH9</accession>
<name>A0A0A9HZH9_ARUDO</name>
<organism evidence="1">
    <name type="scientific">Arundo donax</name>
    <name type="common">Giant reed</name>
    <name type="synonym">Donax arundinaceus</name>
    <dbReference type="NCBI Taxonomy" id="35708"/>
    <lineage>
        <taxon>Eukaryota</taxon>
        <taxon>Viridiplantae</taxon>
        <taxon>Streptophyta</taxon>
        <taxon>Embryophyta</taxon>
        <taxon>Tracheophyta</taxon>
        <taxon>Spermatophyta</taxon>
        <taxon>Magnoliopsida</taxon>
        <taxon>Liliopsida</taxon>
        <taxon>Poales</taxon>
        <taxon>Poaceae</taxon>
        <taxon>PACMAD clade</taxon>
        <taxon>Arundinoideae</taxon>
        <taxon>Arundineae</taxon>
        <taxon>Arundo</taxon>
    </lineage>
</organism>
<reference evidence="1" key="1">
    <citation type="submission" date="2014-09" db="EMBL/GenBank/DDBJ databases">
        <authorList>
            <person name="Magalhaes I.L.F."/>
            <person name="Oliveira U."/>
            <person name="Santos F.R."/>
            <person name="Vidigal T.H.D.A."/>
            <person name="Brescovit A.D."/>
            <person name="Santos A.J."/>
        </authorList>
    </citation>
    <scope>NUCLEOTIDE SEQUENCE</scope>
    <source>
        <tissue evidence="1">Shoot tissue taken approximately 20 cm above the soil surface</tissue>
    </source>
</reference>
<evidence type="ECO:0000313" key="1">
    <source>
        <dbReference type="EMBL" id="JAE38333.1"/>
    </source>
</evidence>
<reference evidence="1" key="2">
    <citation type="journal article" date="2015" name="Data Brief">
        <title>Shoot transcriptome of the giant reed, Arundo donax.</title>
        <authorList>
            <person name="Barrero R.A."/>
            <person name="Guerrero F.D."/>
            <person name="Moolhuijzen P."/>
            <person name="Goolsby J.A."/>
            <person name="Tidwell J."/>
            <person name="Bellgard S.E."/>
            <person name="Bellgard M.I."/>
        </authorList>
    </citation>
    <scope>NUCLEOTIDE SEQUENCE</scope>
    <source>
        <tissue evidence="1">Shoot tissue taken approximately 20 cm above the soil surface</tissue>
    </source>
</reference>
<protein>
    <submittedName>
        <fullName evidence="1">Sxd1</fullName>
    </submittedName>
</protein>